<dbReference type="Proteomes" id="UP000240418">
    <property type="component" value="Unassembled WGS sequence"/>
</dbReference>
<dbReference type="SUPFAM" id="SSF46689">
    <property type="entry name" value="Homeodomain-like"/>
    <property type="match status" value="1"/>
</dbReference>
<protein>
    <submittedName>
        <fullName evidence="4">AraC family transcriptional regulator with amidase-like domain</fullName>
    </submittedName>
</protein>
<name>A0A2P8F9M6_9RHOB</name>
<dbReference type="GO" id="GO:0003700">
    <property type="term" value="F:DNA-binding transcription factor activity"/>
    <property type="evidence" value="ECO:0007669"/>
    <property type="project" value="InterPro"/>
</dbReference>
<dbReference type="InterPro" id="IPR009057">
    <property type="entry name" value="Homeodomain-like_sf"/>
</dbReference>
<evidence type="ECO:0000256" key="2">
    <source>
        <dbReference type="ARBA" id="ARBA00023163"/>
    </source>
</evidence>
<evidence type="ECO:0000313" key="5">
    <source>
        <dbReference type="Proteomes" id="UP000240418"/>
    </source>
</evidence>
<keyword evidence="5" id="KW-1185">Reference proteome</keyword>
<dbReference type="SMART" id="SM00342">
    <property type="entry name" value="HTH_ARAC"/>
    <property type="match status" value="1"/>
</dbReference>
<gene>
    <name evidence="4" type="ORF">CLV88_111118</name>
</gene>
<feature type="domain" description="HTH araC/xylS-type" evidence="3">
    <location>
        <begin position="215"/>
        <end position="313"/>
    </location>
</feature>
<accession>A0A2P8F9M6</accession>
<keyword evidence="2" id="KW-0804">Transcription</keyword>
<reference evidence="4 5" key="1">
    <citation type="submission" date="2018-03" db="EMBL/GenBank/DDBJ databases">
        <title>Genomic Encyclopedia of Archaeal and Bacterial Type Strains, Phase II (KMG-II): from individual species to whole genera.</title>
        <authorList>
            <person name="Goeker M."/>
        </authorList>
    </citation>
    <scope>NUCLEOTIDE SEQUENCE [LARGE SCALE GENOMIC DNA]</scope>
    <source>
        <strain evidence="4 5">DSM 100673</strain>
    </source>
</reference>
<dbReference type="PROSITE" id="PS01124">
    <property type="entry name" value="HTH_ARAC_FAMILY_2"/>
    <property type="match status" value="1"/>
</dbReference>
<dbReference type="PANTHER" id="PTHR43130:SF3">
    <property type="entry name" value="HTH-TYPE TRANSCRIPTIONAL REGULATOR RV1931C"/>
    <property type="match status" value="1"/>
</dbReference>
<sequence length="313" mass="34353">MPIWSNRSSATQQTGVLLFDGFSNHCLANTIEPMRAANRLSRRALYDWTFLSLDARPVASSSGLPVAPHDRLNAAAGDMLIVMPSYGYRDLGGWTTGAALRAAAHRFKSLTAMDTGSWLLAEAGLLDGFRATIHWEELTTFAERFPQVDAQRERYIVDRNRITCSGAMAAFDLTLHLIGESHGQALALEVAQLFMTRDSARSHGGGATPTGRLVNRALALMQETLETPLPIGQIAKRCGSTQKRLETMMRDQLGASPQTVYRRQRLTLARKLVTETDLSVSEIALRSGYADPAAMTRAFKAEFATTPRAIRQA</sequence>
<dbReference type="Pfam" id="PF01965">
    <property type="entry name" value="DJ-1_PfpI"/>
    <property type="match status" value="1"/>
</dbReference>
<dbReference type="PANTHER" id="PTHR43130">
    <property type="entry name" value="ARAC-FAMILY TRANSCRIPTIONAL REGULATOR"/>
    <property type="match status" value="1"/>
</dbReference>
<proteinExistence type="predicted"/>
<dbReference type="InterPro" id="IPR018060">
    <property type="entry name" value="HTH_AraC"/>
</dbReference>
<dbReference type="AlphaFoldDB" id="A0A2P8F9M6"/>
<dbReference type="InterPro" id="IPR002818">
    <property type="entry name" value="DJ-1/PfpI"/>
</dbReference>
<evidence type="ECO:0000256" key="1">
    <source>
        <dbReference type="ARBA" id="ARBA00023015"/>
    </source>
</evidence>
<evidence type="ECO:0000259" key="3">
    <source>
        <dbReference type="PROSITE" id="PS01124"/>
    </source>
</evidence>
<keyword evidence="1" id="KW-0805">Transcription regulation</keyword>
<dbReference type="Gene3D" id="1.10.10.60">
    <property type="entry name" value="Homeodomain-like"/>
    <property type="match status" value="1"/>
</dbReference>
<dbReference type="EMBL" id="PYGJ01000011">
    <property type="protein sequence ID" value="PSL18372.1"/>
    <property type="molecule type" value="Genomic_DNA"/>
</dbReference>
<dbReference type="Gene3D" id="3.40.50.880">
    <property type="match status" value="1"/>
</dbReference>
<dbReference type="CDD" id="cd03136">
    <property type="entry name" value="GATase1_AraC_ArgR_like"/>
    <property type="match status" value="1"/>
</dbReference>
<dbReference type="RefSeq" id="WP_106609386.1">
    <property type="nucleotide sequence ID" value="NZ_PYGJ01000011.1"/>
</dbReference>
<dbReference type="InterPro" id="IPR052158">
    <property type="entry name" value="INH-QAR"/>
</dbReference>
<dbReference type="InterPro" id="IPR029062">
    <property type="entry name" value="Class_I_gatase-like"/>
</dbReference>
<comment type="caution">
    <text evidence="4">The sequence shown here is derived from an EMBL/GenBank/DDBJ whole genome shotgun (WGS) entry which is preliminary data.</text>
</comment>
<dbReference type="GO" id="GO:0043565">
    <property type="term" value="F:sequence-specific DNA binding"/>
    <property type="evidence" value="ECO:0007669"/>
    <property type="project" value="InterPro"/>
</dbReference>
<dbReference type="OrthoDB" id="9793400at2"/>
<dbReference type="SUPFAM" id="SSF52317">
    <property type="entry name" value="Class I glutamine amidotransferase-like"/>
    <property type="match status" value="1"/>
</dbReference>
<dbReference type="Pfam" id="PF12833">
    <property type="entry name" value="HTH_18"/>
    <property type="match status" value="1"/>
</dbReference>
<evidence type="ECO:0000313" key="4">
    <source>
        <dbReference type="EMBL" id="PSL18372.1"/>
    </source>
</evidence>
<organism evidence="4 5">
    <name type="scientific">Shimia abyssi</name>
    <dbReference type="NCBI Taxonomy" id="1662395"/>
    <lineage>
        <taxon>Bacteria</taxon>
        <taxon>Pseudomonadati</taxon>
        <taxon>Pseudomonadota</taxon>
        <taxon>Alphaproteobacteria</taxon>
        <taxon>Rhodobacterales</taxon>
        <taxon>Roseobacteraceae</taxon>
    </lineage>
</organism>